<organism evidence="1 2">
    <name type="scientific">Pluteus cervinus</name>
    <dbReference type="NCBI Taxonomy" id="181527"/>
    <lineage>
        <taxon>Eukaryota</taxon>
        <taxon>Fungi</taxon>
        <taxon>Dikarya</taxon>
        <taxon>Basidiomycota</taxon>
        <taxon>Agaricomycotina</taxon>
        <taxon>Agaricomycetes</taxon>
        <taxon>Agaricomycetidae</taxon>
        <taxon>Agaricales</taxon>
        <taxon>Pluteineae</taxon>
        <taxon>Pluteaceae</taxon>
        <taxon>Pluteus</taxon>
    </lineage>
</organism>
<dbReference type="EMBL" id="ML208629">
    <property type="protein sequence ID" value="TFK61783.1"/>
    <property type="molecule type" value="Genomic_DNA"/>
</dbReference>
<name>A0ACD3A7V8_9AGAR</name>
<protein>
    <submittedName>
        <fullName evidence="1">Uncharacterized protein</fullName>
    </submittedName>
</protein>
<reference evidence="1 2" key="1">
    <citation type="journal article" date="2019" name="Nat. Ecol. Evol.">
        <title>Megaphylogeny resolves global patterns of mushroom evolution.</title>
        <authorList>
            <person name="Varga T."/>
            <person name="Krizsan K."/>
            <person name="Foldi C."/>
            <person name="Dima B."/>
            <person name="Sanchez-Garcia M."/>
            <person name="Sanchez-Ramirez S."/>
            <person name="Szollosi G.J."/>
            <person name="Szarkandi J.G."/>
            <person name="Papp V."/>
            <person name="Albert L."/>
            <person name="Andreopoulos W."/>
            <person name="Angelini C."/>
            <person name="Antonin V."/>
            <person name="Barry K.W."/>
            <person name="Bougher N.L."/>
            <person name="Buchanan P."/>
            <person name="Buyck B."/>
            <person name="Bense V."/>
            <person name="Catcheside P."/>
            <person name="Chovatia M."/>
            <person name="Cooper J."/>
            <person name="Damon W."/>
            <person name="Desjardin D."/>
            <person name="Finy P."/>
            <person name="Geml J."/>
            <person name="Haridas S."/>
            <person name="Hughes K."/>
            <person name="Justo A."/>
            <person name="Karasinski D."/>
            <person name="Kautmanova I."/>
            <person name="Kiss B."/>
            <person name="Kocsube S."/>
            <person name="Kotiranta H."/>
            <person name="LaButti K.M."/>
            <person name="Lechner B.E."/>
            <person name="Liimatainen K."/>
            <person name="Lipzen A."/>
            <person name="Lukacs Z."/>
            <person name="Mihaltcheva S."/>
            <person name="Morgado L.N."/>
            <person name="Niskanen T."/>
            <person name="Noordeloos M.E."/>
            <person name="Ohm R.A."/>
            <person name="Ortiz-Santana B."/>
            <person name="Ovrebo C."/>
            <person name="Racz N."/>
            <person name="Riley R."/>
            <person name="Savchenko A."/>
            <person name="Shiryaev A."/>
            <person name="Soop K."/>
            <person name="Spirin V."/>
            <person name="Szebenyi C."/>
            <person name="Tomsovsky M."/>
            <person name="Tulloss R.E."/>
            <person name="Uehling J."/>
            <person name="Grigoriev I.V."/>
            <person name="Vagvolgyi C."/>
            <person name="Papp T."/>
            <person name="Martin F.M."/>
            <person name="Miettinen O."/>
            <person name="Hibbett D.S."/>
            <person name="Nagy L.G."/>
        </authorList>
    </citation>
    <scope>NUCLEOTIDE SEQUENCE [LARGE SCALE GENOMIC DNA]</scope>
    <source>
        <strain evidence="1 2">NL-1719</strain>
    </source>
</reference>
<proteinExistence type="predicted"/>
<evidence type="ECO:0000313" key="1">
    <source>
        <dbReference type="EMBL" id="TFK61783.1"/>
    </source>
</evidence>
<dbReference type="Proteomes" id="UP000308600">
    <property type="component" value="Unassembled WGS sequence"/>
</dbReference>
<accession>A0ACD3A7V8</accession>
<keyword evidence="2" id="KW-1185">Reference proteome</keyword>
<sequence length="530" mass="59965">MLFILLIASAYKAYALPTPLGPEVFSYTPFTLLYSRSTPCDCGPQDRSLVDIVRSCILTIFACVYTALHPNIPDPEAEAWEKTCRRLKMSFYMLIAPEAVIWWAMRQWYGAREIATRMNQEKPELKWTTTHGHFVQMGGLEAIHPDGRLEVLHPWDMCSRLGANYLFEGRIDTDELQFPKKQVEDRSKGDFLSKGLVALQTSWFVLECIARFQKHLPITELEVVTLAFAVLNIITYGFWWDKPLNVNCQVQVHIKDKPEVSPDGPETNRSRGGGGNRVQVDQQQIPEAGNIGREDDSNAATQGGDNLEGSQLSMTPMGQNQNQSDGDATIPMRMRGGESSTFGKRLLHLPKWAYDRLVVRPFKGLVLPIQDMFQCGTIEKGARHVPMFYAYIVSAEELLRVRLMSCGIGMIFGGIHFIAWDSHFPTHVELLLWRFSSLVVLVIPFFVGLFGVLLNDIDIDPKVNRGLRRTGYGPVTQAVLKAVRWVLYTLGPILYILARISLIVQAFISLRDLQSDVFQNIAWTSYIPHL</sequence>
<gene>
    <name evidence="1" type="ORF">BDN72DRAFT_777874</name>
</gene>
<evidence type="ECO:0000313" key="2">
    <source>
        <dbReference type="Proteomes" id="UP000308600"/>
    </source>
</evidence>